<sequence length="234" mass="26047">MRITLFTSLFYIATVVALPAYNVGGQSGSTVNGANADEYSDQRNNDHSSNQNTSYKHYEAGIDWDRLNTHPKHETSGVSPNHDNYQGSKDSYKENSQKKHDFGENDSDYHGSDRSGENDVHYNSNGHEGSSNMDGSDSGKHNEDKEDYDNNTDAKKHRTSNRYEGVDGYNAGKHGLSDSNYHGSYDSGRDVHDNTKHSESHNLAGIEYTNENTHKGNVKGDGPKENYHNSSSNY</sequence>
<evidence type="ECO:0000313" key="3">
    <source>
        <dbReference type="EMBL" id="KAK9764389.1"/>
    </source>
</evidence>
<dbReference type="EMBL" id="JASJQH010000438">
    <property type="protein sequence ID" value="KAK9764389.1"/>
    <property type="molecule type" value="Genomic_DNA"/>
</dbReference>
<feature type="compositionally biased region" description="Polar residues" evidence="1">
    <location>
        <begin position="76"/>
        <end position="89"/>
    </location>
</feature>
<protein>
    <submittedName>
        <fullName evidence="3">Uncharacterized protein</fullName>
    </submittedName>
</protein>
<gene>
    <name evidence="3" type="ORF">K7432_008148</name>
</gene>
<feature type="region of interest" description="Disordered" evidence="1">
    <location>
        <begin position="32"/>
        <end position="53"/>
    </location>
</feature>
<name>A0ABR2WS89_9FUNG</name>
<evidence type="ECO:0000256" key="1">
    <source>
        <dbReference type="SAM" id="MobiDB-lite"/>
    </source>
</evidence>
<feature type="compositionally biased region" description="Basic and acidic residues" evidence="1">
    <location>
        <begin position="187"/>
        <end position="200"/>
    </location>
</feature>
<comment type="caution">
    <text evidence="3">The sequence shown here is derived from an EMBL/GenBank/DDBJ whole genome shotgun (WGS) entry which is preliminary data.</text>
</comment>
<keyword evidence="2" id="KW-0732">Signal</keyword>
<feature type="compositionally biased region" description="Basic and acidic residues" evidence="1">
    <location>
        <begin position="90"/>
        <end position="120"/>
    </location>
</feature>
<feature type="compositionally biased region" description="Polar residues" evidence="1">
    <location>
        <begin position="121"/>
        <end position="135"/>
    </location>
</feature>
<feature type="chain" id="PRO_5046813859" evidence="2">
    <location>
        <begin position="18"/>
        <end position="234"/>
    </location>
</feature>
<keyword evidence="4" id="KW-1185">Reference proteome</keyword>
<evidence type="ECO:0000256" key="2">
    <source>
        <dbReference type="SAM" id="SignalP"/>
    </source>
</evidence>
<dbReference type="Proteomes" id="UP001479436">
    <property type="component" value="Unassembled WGS sequence"/>
</dbReference>
<evidence type="ECO:0000313" key="4">
    <source>
        <dbReference type="Proteomes" id="UP001479436"/>
    </source>
</evidence>
<proteinExistence type="predicted"/>
<reference evidence="3 4" key="1">
    <citation type="submission" date="2023-04" db="EMBL/GenBank/DDBJ databases">
        <title>Genome of Basidiobolus ranarum AG-B5.</title>
        <authorList>
            <person name="Stajich J.E."/>
            <person name="Carter-House D."/>
            <person name="Gryganskyi A."/>
        </authorList>
    </citation>
    <scope>NUCLEOTIDE SEQUENCE [LARGE SCALE GENOMIC DNA]</scope>
    <source>
        <strain evidence="3 4">AG-B5</strain>
    </source>
</reference>
<accession>A0ABR2WS89</accession>
<feature type="region of interest" description="Disordered" evidence="1">
    <location>
        <begin position="67"/>
        <end position="234"/>
    </location>
</feature>
<organism evidence="3 4">
    <name type="scientific">Basidiobolus ranarum</name>
    <dbReference type="NCBI Taxonomy" id="34480"/>
    <lineage>
        <taxon>Eukaryota</taxon>
        <taxon>Fungi</taxon>
        <taxon>Fungi incertae sedis</taxon>
        <taxon>Zoopagomycota</taxon>
        <taxon>Entomophthoromycotina</taxon>
        <taxon>Basidiobolomycetes</taxon>
        <taxon>Basidiobolales</taxon>
        <taxon>Basidiobolaceae</taxon>
        <taxon>Basidiobolus</taxon>
    </lineage>
</organism>
<feature type="signal peptide" evidence="2">
    <location>
        <begin position="1"/>
        <end position="17"/>
    </location>
</feature>